<sequence length="386" mass="43931">MGRCDPIVRYGALLWGAMGRYGALWGSMGRYGVAVPLLTFRSQYAPTEAAMLEIRSRRIEIYSARLRLHARLSGIRYVLYHFPLTSAMLGIATNFTVMAAIVLLSCIRGGALWPQPQPVPIRRLQRAPVRLVPPLSPRGKQRTSGSRMGTRRGRRGMSLKKTPLLWGSPIAPMTSPMTSHPMTSLVTSPLLMMSQLMTSSRPLMTSQPCQPPPPSGSAPHVPIPDPTTSTFRTIKPHRCVGQRGRGGGGGRCGAAPPTQNGGAPVSKWRFPLPRWPLLLPRWRLPLPKWRLTFPRWPLLLPRWRLTFPRWRFPLPRWRLPLSKWRLTFPRWRFPLSRWRLLLPKWRFPFSRWRLRFQDGGAMAAPQSLPPHPKTLQGIHPIIHPHN</sequence>
<keyword evidence="4" id="KW-0256">Endoplasmic reticulum</keyword>
<proteinExistence type="predicted"/>
<evidence type="ECO:0000313" key="11">
    <source>
        <dbReference type="Proteomes" id="UP000694412"/>
    </source>
</evidence>
<feature type="transmembrane region" description="Helical" evidence="9">
    <location>
        <begin position="77"/>
        <end position="104"/>
    </location>
</feature>
<comment type="subcellular location">
    <subcellularLocation>
        <location evidence="1">Endoplasmic reticulum membrane</location>
        <topology evidence="1">Multi-pass membrane protein</topology>
    </subcellularLocation>
</comment>
<evidence type="ECO:0000256" key="8">
    <source>
        <dbReference type="SAM" id="MobiDB-lite"/>
    </source>
</evidence>
<evidence type="ECO:0000256" key="7">
    <source>
        <dbReference type="ARBA" id="ARBA00023136"/>
    </source>
</evidence>
<dbReference type="AlphaFoldDB" id="A0A8C2Y827"/>
<reference evidence="10" key="2">
    <citation type="submission" date="2025-09" db="UniProtKB">
        <authorList>
            <consortium name="Ensembl"/>
        </authorList>
    </citation>
    <scope>IDENTIFICATION</scope>
</reference>
<protein>
    <recommendedName>
        <fullName evidence="2">Seipin</fullName>
    </recommendedName>
</protein>
<keyword evidence="3 9" id="KW-0812">Transmembrane</keyword>
<dbReference type="PANTHER" id="PTHR21212">
    <property type="entry name" value="BERNARDINELLI-SEIP CONGENITAL LIPODYSTROPHY 2 HOMOLOG BSCL2 PROTEIN"/>
    <property type="match status" value="1"/>
</dbReference>
<keyword evidence="11" id="KW-1185">Reference proteome</keyword>
<evidence type="ECO:0000256" key="9">
    <source>
        <dbReference type="SAM" id="Phobius"/>
    </source>
</evidence>
<reference evidence="10" key="1">
    <citation type="submission" date="2025-08" db="UniProtKB">
        <authorList>
            <consortium name="Ensembl"/>
        </authorList>
    </citation>
    <scope>IDENTIFICATION</scope>
</reference>
<evidence type="ECO:0000256" key="5">
    <source>
        <dbReference type="ARBA" id="ARBA00022989"/>
    </source>
</evidence>
<evidence type="ECO:0000256" key="4">
    <source>
        <dbReference type="ARBA" id="ARBA00022824"/>
    </source>
</evidence>
<feature type="region of interest" description="Disordered" evidence="8">
    <location>
        <begin position="238"/>
        <end position="264"/>
    </location>
</feature>
<dbReference type="Proteomes" id="UP000694412">
    <property type="component" value="Unassembled WGS sequence"/>
</dbReference>
<keyword evidence="5 9" id="KW-1133">Transmembrane helix</keyword>
<dbReference type="Pfam" id="PF06775">
    <property type="entry name" value="Seipin"/>
    <property type="match status" value="1"/>
</dbReference>
<evidence type="ECO:0000256" key="1">
    <source>
        <dbReference type="ARBA" id="ARBA00004477"/>
    </source>
</evidence>
<evidence type="ECO:0000256" key="3">
    <source>
        <dbReference type="ARBA" id="ARBA00022692"/>
    </source>
</evidence>
<feature type="region of interest" description="Disordered" evidence="8">
    <location>
        <begin position="202"/>
        <end position="221"/>
    </location>
</feature>
<keyword evidence="7 9" id="KW-0472">Membrane</keyword>
<name>A0A8C2Y827_COTJA</name>
<dbReference type="PANTHER" id="PTHR21212:SF0">
    <property type="entry name" value="SEIPIN"/>
    <property type="match status" value="1"/>
</dbReference>
<keyword evidence="6" id="KW-0443">Lipid metabolism</keyword>
<evidence type="ECO:0000256" key="6">
    <source>
        <dbReference type="ARBA" id="ARBA00023098"/>
    </source>
</evidence>
<dbReference type="CDD" id="cd23995">
    <property type="entry name" value="Seipin_BSCL2_like"/>
    <property type="match status" value="1"/>
</dbReference>
<evidence type="ECO:0000313" key="10">
    <source>
        <dbReference type="Ensembl" id="ENSCJPP00005006923.1"/>
    </source>
</evidence>
<dbReference type="GO" id="GO:0006629">
    <property type="term" value="P:lipid metabolic process"/>
    <property type="evidence" value="ECO:0007669"/>
    <property type="project" value="UniProtKB-KW"/>
</dbReference>
<accession>A0A8C2Y827</accession>
<organism evidence="10 11">
    <name type="scientific">Coturnix japonica</name>
    <name type="common">Japanese quail</name>
    <name type="synonym">Coturnix coturnix japonica</name>
    <dbReference type="NCBI Taxonomy" id="93934"/>
    <lineage>
        <taxon>Eukaryota</taxon>
        <taxon>Metazoa</taxon>
        <taxon>Chordata</taxon>
        <taxon>Craniata</taxon>
        <taxon>Vertebrata</taxon>
        <taxon>Euteleostomi</taxon>
        <taxon>Archelosauria</taxon>
        <taxon>Archosauria</taxon>
        <taxon>Dinosauria</taxon>
        <taxon>Saurischia</taxon>
        <taxon>Theropoda</taxon>
        <taxon>Coelurosauria</taxon>
        <taxon>Aves</taxon>
        <taxon>Neognathae</taxon>
        <taxon>Galloanserae</taxon>
        <taxon>Galliformes</taxon>
        <taxon>Phasianidae</taxon>
        <taxon>Perdicinae</taxon>
        <taxon>Coturnix</taxon>
    </lineage>
</organism>
<dbReference type="InterPro" id="IPR009617">
    <property type="entry name" value="Seipin"/>
</dbReference>
<feature type="compositionally biased region" description="Gly residues" evidence="8">
    <location>
        <begin position="243"/>
        <end position="252"/>
    </location>
</feature>
<feature type="compositionally biased region" description="Pro residues" evidence="8">
    <location>
        <begin position="209"/>
        <end position="221"/>
    </location>
</feature>
<dbReference type="Ensembl" id="ENSCJPT00005010788.1">
    <property type="protein sequence ID" value="ENSCJPP00005006923.1"/>
    <property type="gene ID" value="ENSCJPG00005006406.1"/>
</dbReference>
<feature type="region of interest" description="Disordered" evidence="8">
    <location>
        <begin position="132"/>
        <end position="155"/>
    </location>
</feature>
<evidence type="ECO:0000256" key="2">
    <source>
        <dbReference type="ARBA" id="ARBA00022064"/>
    </source>
</evidence>
<dbReference type="GO" id="GO:0140042">
    <property type="term" value="P:lipid droplet formation"/>
    <property type="evidence" value="ECO:0007669"/>
    <property type="project" value="UniProtKB-ARBA"/>
</dbReference>
<dbReference type="GO" id="GO:0005789">
    <property type="term" value="C:endoplasmic reticulum membrane"/>
    <property type="evidence" value="ECO:0007669"/>
    <property type="project" value="UniProtKB-SubCell"/>
</dbReference>